<keyword evidence="1" id="KW-0812">Transmembrane</keyword>
<evidence type="ECO:0008006" key="3">
    <source>
        <dbReference type="Google" id="ProtNLM"/>
    </source>
</evidence>
<sequence length="72" mass="7792">MDLGSMNEMLASVLFSAFGVGYFIYGKKQAQFLMLGAGMALMLYPYFVSGVATIILVGLALMAVPFILARFL</sequence>
<dbReference type="EMBL" id="UOGC01000007">
    <property type="protein sequence ID" value="VAX15369.1"/>
    <property type="molecule type" value="Genomic_DNA"/>
</dbReference>
<evidence type="ECO:0000313" key="2">
    <source>
        <dbReference type="EMBL" id="VAX15369.1"/>
    </source>
</evidence>
<protein>
    <recommendedName>
        <fullName evidence="3">Amino acid transport protein</fullName>
    </recommendedName>
</protein>
<feature type="transmembrane region" description="Helical" evidence="1">
    <location>
        <begin position="46"/>
        <end position="68"/>
    </location>
</feature>
<feature type="transmembrane region" description="Helical" evidence="1">
    <location>
        <begin position="6"/>
        <end position="25"/>
    </location>
</feature>
<proteinExistence type="predicted"/>
<organism evidence="2">
    <name type="scientific">hydrothermal vent metagenome</name>
    <dbReference type="NCBI Taxonomy" id="652676"/>
    <lineage>
        <taxon>unclassified sequences</taxon>
        <taxon>metagenomes</taxon>
        <taxon>ecological metagenomes</taxon>
    </lineage>
</organism>
<name>A0A3B1BAY3_9ZZZZ</name>
<reference evidence="2" key="1">
    <citation type="submission" date="2018-06" db="EMBL/GenBank/DDBJ databases">
        <authorList>
            <person name="Zhirakovskaya E."/>
        </authorList>
    </citation>
    <scope>NUCLEOTIDE SEQUENCE</scope>
</reference>
<keyword evidence="1" id="KW-0472">Membrane</keyword>
<accession>A0A3B1BAY3</accession>
<gene>
    <name evidence="2" type="ORF">MNBD_NITROSPINAE01-1949</name>
</gene>
<dbReference type="AlphaFoldDB" id="A0A3B1BAY3"/>
<keyword evidence="1" id="KW-1133">Transmembrane helix</keyword>
<evidence type="ECO:0000256" key="1">
    <source>
        <dbReference type="SAM" id="Phobius"/>
    </source>
</evidence>